<dbReference type="PANTHER" id="PTHR45138">
    <property type="entry name" value="REGULATORY COMPONENTS OF SENSORY TRANSDUCTION SYSTEM"/>
    <property type="match status" value="1"/>
</dbReference>
<dbReference type="InterPro" id="IPR029787">
    <property type="entry name" value="Nucleotide_cyclase"/>
</dbReference>
<dbReference type="Pfam" id="PF00990">
    <property type="entry name" value="GGDEF"/>
    <property type="match status" value="1"/>
</dbReference>
<evidence type="ECO:0000256" key="1">
    <source>
        <dbReference type="ARBA" id="ARBA00001946"/>
    </source>
</evidence>
<dbReference type="SUPFAM" id="SSF55073">
    <property type="entry name" value="Nucleotide cyclase"/>
    <property type="match status" value="1"/>
</dbReference>
<feature type="transmembrane region" description="Helical" evidence="4">
    <location>
        <begin position="88"/>
        <end position="108"/>
    </location>
</feature>
<dbReference type="SMART" id="SM00267">
    <property type="entry name" value="GGDEF"/>
    <property type="match status" value="1"/>
</dbReference>
<feature type="transmembrane region" description="Helical" evidence="4">
    <location>
        <begin position="55"/>
        <end position="76"/>
    </location>
</feature>
<dbReference type="GO" id="GO:0052621">
    <property type="term" value="F:diguanylate cyclase activity"/>
    <property type="evidence" value="ECO:0007669"/>
    <property type="project" value="UniProtKB-EC"/>
</dbReference>
<keyword evidence="7" id="KW-1185">Reference proteome</keyword>
<keyword evidence="4" id="KW-0472">Membrane</keyword>
<dbReference type="EC" id="2.7.7.65" evidence="2"/>
<dbReference type="FunFam" id="3.30.70.270:FF:000001">
    <property type="entry name" value="Diguanylate cyclase domain protein"/>
    <property type="match status" value="1"/>
</dbReference>
<accession>A0A553JKK3</accession>
<evidence type="ECO:0000313" key="6">
    <source>
        <dbReference type="EMBL" id="TRY12972.1"/>
    </source>
</evidence>
<keyword evidence="4" id="KW-0812">Transmembrane</keyword>
<dbReference type="NCBIfam" id="TIGR00254">
    <property type="entry name" value="GGDEF"/>
    <property type="match status" value="1"/>
</dbReference>
<feature type="transmembrane region" description="Helical" evidence="4">
    <location>
        <begin position="162"/>
        <end position="178"/>
    </location>
</feature>
<name>A0A553JKK3_SHEHA</name>
<dbReference type="GO" id="GO:1902201">
    <property type="term" value="P:negative regulation of bacterial-type flagellum-dependent cell motility"/>
    <property type="evidence" value="ECO:0007669"/>
    <property type="project" value="TreeGrafter"/>
</dbReference>
<sequence length="371" mass="42239">MKQREVIRLNEALIEHANAQIVRGFRRFAQFSCIFLFFIAAISLLKVYSNSGREYLVVVFGISSVVFVTSYLRITLKTLHHDDLKRAYINLFLILFAWLLVMLSLIIIEDSFWPYVDFIAYTLLIVMLTCFYPNSRFFYSALLFLTLSMVTMHLYISRGDSMMFVVAYLIIGFVLNRCRERFAKYYYDGLASQHENSLLLSKLDNLAMRDGLTGVSNRKHLDDRLNIEIKRANRCGKPLSVILLDVDYFKRYNQSVGHQAGDLCLIDIANVLQTCIQRPDDMLARYGGEEFAILLPDTGLESAVRITKKVQDSLKAAKMLHPDSPIGGWATVSAGIATWEGQNIRMLVKQVENALSDAKLAGRNCYVVSSS</sequence>
<proteinExistence type="predicted"/>
<dbReference type="InterPro" id="IPR043128">
    <property type="entry name" value="Rev_trsase/Diguanyl_cyclase"/>
</dbReference>
<protein>
    <recommendedName>
        <fullName evidence="2">diguanylate cyclase</fullName>
        <ecNumber evidence="2">2.7.7.65</ecNumber>
    </recommendedName>
</protein>
<feature type="domain" description="GGDEF" evidence="5">
    <location>
        <begin position="237"/>
        <end position="371"/>
    </location>
</feature>
<evidence type="ECO:0000259" key="5">
    <source>
        <dbReference type="PROSITE" id="PS50887"/>
    </source>
</evidence>
<feature type="transmembrane region" description="Helical" evidence="4">
    <location>
        <begin position="28"/>
        <end position="49"/>
    </location>
</feature>
<dbReference type="AlphaFoldDB" id="A0A553JKK3"/>
<dbReference type="OrthoDB" id="9812260at2"/>
<evidence type="ECO:0000256" key="3">
    <source>
        <dbReference type="ARBA" id="ARBA00034247"/>
    </source>
</evidence>
<dbReference type="Gene3D" id="3.30.70.270">
    <property type="match status" value="1"/>
</dbReference>
<dbReference type="InterPro" id="IPR050469">
    <property type="entry name" value="Diguanylate_Cyclase"/>
</dbReference>
<gene>
    <name evidence="6" type="ORF">FN961_17875</name>
</gene>
<evidence type="ECO:0000313" key="7">
    <source>
        <dbReference type="Proteomes" id="UP000318126"/>
    </source>
</evidence>
<feature type="transmembrane region" description="Helical" evidence="4">
    <location>
        <begin position="114"/>
        <end position="132"/>
    </location>
</feature>
<dbReference type="Proteomes" id="UP000318126">
    <property type="component" value="Unassembled WGS sequence"/>
</dbReference>
<organism evidence="6 7">
    <name type="scientific">Shewanella hanedai</name>
    <name type="common">Alteromonas hanedai</name>
    <dbReference type="NCBI Taxonomy" id="25"/>
    <lineage>
        <taxon>Bacteria</taxon>
        <taxon>Pseudomonadati</taxon>
        <taxon>Pseudomonadota</taxon>
        <taxon>Gammaproteobacteria</taxon>
        <taxon>Alteromonadales</taxon>
        <taxon>Shewanellaceae</taxon>
        <taxon>Shewanella</taxon>
    </lineage>
</organism>
<dbReference type="PROSITE" id="PS50887">
    <property type="entry name" value="GGDEF"/>
    <property type="match status" value="1"/>
</dbReference>
<dbReference type="GO" id="GO:0005886">
    <property type="term" value="C:plasma membrane"/>
    <property type="evidence" value="ECO:0007669"/>
    <property type="project" value="TreeGrafter"/>
</dbReference>
<reference evidence="7" key="1">
    <citation type="submission" date="2019-07" db="EMBL/GenBank/DDBJ databases">
        <title>Shewanella sp. YLB-08 draft genomic sequence.</title>
        <authorList>
            <person name="Yu L."/>
        </authorList>
    </citation>
    <scope>NUCLEOTIDE SEQUENCE [LARGE SCALE GENOMIC DNA]</scope>
    <source>
        <strain evidence="7">JCM 20706</strain>
    </source>
</reference>
<comment type="cofactor">
    <cofactor evidence="1">
        <name>Mg(2+)</name>
        <dbReference type="ChEBI" id="CHEBI:18420"/>
    </cofactor>
</comment>
<comment type="caution">
    <text evidence="6">The sequence shown here is derived from an EMBL/GenBank/DDBJ whole genome shotgun (WGS) entry which is preliminary data.</text>
</comment>
<dbReference type="RefSeq" id="WP_144041546.1">
    <property type="nucleotide sequence ID" value="NZ_BMPL01000021.1"/>
</dbReference>
<dbReference type="CDD" id="cd01949">
    <property type="entry name" value="GGDEF"/>
    <property type="match status" value="1"/>
</dbReference>
<evidence type="ECO:0000256" key="4">
    <source>
        <dbReference type="SAM" id="Phobius"/>
    </source>
</evidence>
<dbReference type="InterPro" id="IPR000160">
    <property type="entry name" value="GGDEF_dom"/>
</dbReference>
<dbReference type="EMBL" id="VKGK01000024">
    <property type="protein sequence ID" value="TRY12972.1"/>
    <property type="molecule type" value="Genomic_DNA"/>
</dbReference>
<comment type="catalytic activity">
    <reaction evidence="3">
        <text>2 GTP = 3',3'-c-di-GMP + 2 diphosphate</text>
        <dbReference type="Rhea" id="RHEA:24898"/>
        <dbReference type="ChEBI" id="CHEBI:33019"/>
        <dbReference type="ChEBI" id="CHEBI:37565"/>
        <dbReference type="ChEBI" id="CHEBI:58805"/>
        <dbReference type="EC" id="2.7.7.65"/>
    </reaction>
</comment>
<dbReference type="PANTHER" id="PTHR45138:SF9">
    <property type="entry name" value="DIGUANYLATE CYCLASE DGCM-RELATED"/>
    <property type="match status" value="1"/>
</dbReference>
<feature type="transmembrane region" description="Helical" evidence="4">
    <location>
        <begin position="137"/>
        <end position="156"/>
    </location>
</feature>
<dbReference type="GO" id="GO:0043709">
    <property type="term" value="P:cell adhesion involved in single-species biofilm formation"/>
    <property type="evidence" value="ECO:0007669"/>
    <property type="project" value="TreeGrafter"/>
</dbReference>
<evidence type="ECO:0000256" key="2">
    <source>
        <dbReference type="ARBA" id="ARBA00012528"/>
    </source>
</evidence>
<keyword evidence="4" id="KW-1133">Transmembrane helix</keyword>